<evidence type="ECO:0000256" key="3">
    <source>
        <dbReference type="ARBA" id="ARBA00006128"/>
    </source>
</evidence>
<evidence type="ECO:0000256" key="7">
    <source>
        <dbReference type="SAM" id="MobiDB-lite"/>
    </source>
</evidence>
<dbReference type="EMBL" id="RCHS01004116">
    <property type="protein sequence ID" value="RMX37441.1"/>
    <property type="molecule type" value="Genomic_DNA"/>
</dbReference>
<dbReference type="Pfam" id="PF00400">
    <property type="entry name" value="WD40"/>
    <property type="match status" value="2"/>
</dbReference>
<dbReference type="SMART" id="SM00320">
    <property type="entry name" value="WD40"/>
    <property type="match status" value="5"/>
</dbReference>
<dbReference type="InterPro" id="IPR056327">
    <property type="entry name" value="ARMC9_CTLH-like_dom"/>
</dbReference>
<keyword evidence="6" id="KW-0853">WD repeat</keyword>
<dbReference type="GO" id="GO:0031902">
    <property type="term" value="C:late endosome membrane"/>
    <property type="evidence" value="ECO:0007669"/>
    <property type="project" value="UniProtKB-SubCell"/>
</dbReference>
<dbReference type="PROSITE" id="PS50082">
    <property type="entry name" value="WD_REPEATS_2"/>
    <property type="match status" value="1"/>
</dbReference>
<dbReference type="SUPFAM" id="SSF50978">
    <property type="entry name" value="WD40 repeat-like"/>
    <property type="match status" value="1"/>
</dbReference>
<dbReference type="GO" id="GO:0051898">
    <property type="term" value="P:negative regulation of phosphatidylinositol 3-kinase/protein kinase B signal transduction"/>
    <property type="evidence" value="ECO:0007669"/>
    <property type="project" value="InterPro"/>
</dbReference>
<evidence type="ECO:0000256" key="5">
    <source>
        <dbReference type="ARBA" id="ARBA00022753"/>
    </source>
</evidence>
<feature type="domain" description="ARMC9 CTLH-like" evidence="8">
    <location>
        <begin position="48"/>
        <end position="167"/>
    </location>
</feature>
<dbReference type="PROSITE" id="PS50294">
    <property type="entry name" value="WD_REPEATS_REGION"/>
    <property type="match status" value="1"/>
</dbReference>
<dbReference type="GO" id="GO:0031901">
    <property type="term" value="C:early endosome membrane"/>
    <property type="evidence" value="ECO:0007669"/>
    <property type="project" value="UniProtKB-SubCell"/>
</dbReference>
<keyword evidence="5" id="KW-0967">Endosome</keyword>
<comment type="caution">
    <text evidence="9">The sequence shown here is derived from an EMBL/GenBank/DDBJ whole genome shotgun (WGS) entry which is preliminary data.</text>
</comment>
<evidence type="ECO:0000313" key="10">
    <source>
        <dbReference type="Proteomes" id="UP000275408"/>
    </source>
</evidence>
<feature type="compositionally biased region" description="Basic and acidic residues" evidence="7">
    <location>
        <begin position="324"/>
        <end position="336"/>
    </location>
</feature>
<feature type="compositionally biased region" description="Basic and acidic residues" evidence="7">
    <location>
        <begin position="230"/>
        <end position="245"/>
    </location>
</feature>
<accession>A0A3M6T7W5</accession>
<comment type="similarity">
    <text evidence="3">Belongs to the WD repeat WDR91 family.</text>
</comment>
<dbReference type="Gene3D" id="2.130.10.10">
    <property type="entry name" value="YVTN repeat-like/Quinoprotein amine dehydrogenase"/>
    <property type="match status" value="2"/>
</dbReference>
<proteinExistence type="inferred from homology"/>
<gene>
    <name evidence="9" type="ORF">pdam_00011709</name>
</gene>
<protein>
    <recommendedName>
        <fullName evidence="4">WD repeat-containing protein 91</fullName>
    </recommendedName>
</protein>
<comment type="subcellular location">
    <subcellularLocation>
        <location evidence="1">Early endosome membrane</location>
        <topology evidence="1">Peripheral membrane protein</topology>
    </subcellularLocation>
    <subcellularLocation>
        <location evidence="2">Late endosome membrane</location>
    </subcellularLocation>
</comment>
<evidence type="ECO:0000256" key="2">
    <source>
        <dbReference type="ARBA" id="ARBA00004414"/>
    </source>
</evidence>
<organism evidence="9 10">
    <name type="scientific">Pocillopora damicornis</name>
    <name type="common">Cauliflower coral</name>
    <name type="synonym">Millepora damicornis</name>
    <dbReference type="NCBI Taxonomy" id="46731"/>
    <lineage>
        <taxon>Eukaryota</taxon>
        <taxon>Metazoa</taxon>
        <taxon>Cnidaria</taxon>
        <taxon>Anthozoa</taxon>
        <taxon>Hexacorallia</taxon>
        <taxon>Scleractinia</taxon>
        <taxon>Astrocoeniina</taxon>
        <taxon>Pocilloporidae</taxon>
        <taxon>Pocillopora</taxon>
    </lineage>
</organism>
<keyword evidence="10" id="KW-1185">Reference proteome</keyword>
<evidence type="ECO:0000259" key="8">
    <source>
        <dbReference type="Pfam" id="PF23138"/>
    </source>
</evidence>
<dbReference type="InterPro" id="IPR015943">
    <property type="entry name" value="WD40/YVTN_repeat-like_dom_sf"/>
</dbReference>
<feature type="compositionally biased region" description="Basic and acidic residues" evidence="7">
    <location>
        <begin position="282"/>
        <end position="295"/>
    </location>
</feature>
<name>A0A3M6T7W5_POCDA</name>
<dbReference type="InterPro" id="IPR036322">
    <property type="entry name" value="WD40_repeat_dom_sf"/>
</dbReference>
<dbReference type="PANTHER" id="PTHR13083">
    <property type="entry name" value="WD REPEAT-CONTAINING PROTEIN 91"/>
    <property type="match status" value="1"/>
</dbReference>
<evidence type="ECO:0000313" key="9">
    <source>
        <dbReference type="EMBL" id="RMX37441.1"/>
    </source>
</evidence>
<sequence>MAAAVPMLDDVIKEYLVFRGFSNTLKSFESDLKADKDKSFRVDKIVDQLYQYILSYDITSLRDYWDYLNDRFFKRLDYQHNSNVKKLEMCLLRLYIVHAIQNSKNDKVVEFFEKYTAELQTQTEWREWFAIPFIKNPDQNMIFEMYFQRAWQETFFLSLHNFLITLFHYLHILLSRKSADKENLVNIQELLKLYDEERGKLHRLEQEVLKLKEQVVSLADEGANLQRQKSRLEQELSDSRKRATTVEEDDMEEFQVIPRQQGQSSKFLPTSSISKKITKMFKDKQEKNKKGKDSKVQQLQEDQVKLKRQQLIRQQQQLQQLQEQQKHLSHMEEEQLKSSAVTASSEKPQGQEVEVQTDSTHDEEDARISKLGLSKTLSFETSSAASQDDREKLGNAIRRSKTLPVRLKATQVEVTEDKTEDALSKTVHFEGPGDQKSKHFLCLSQDVYKEHHAAIVHCKFSSSGRMIGSADADGIVKVWANHPDIHTSSTVMCKSPLLSLEWAPKPDRLLLLGTGHGKVRFFDTENKKTICDVTTDSQHQYPRIVSLSCSPTGAAFVCSAAASKKSLTSSLRLSQSFSKYSEMSSLTSNSAGSGAGVLQCWDMKAMKVERLLPLDPVPTCINCTAFNHNGTLCISGGADGMIRLFDMRSYDCLIGWQAHEGEVCSMQFSADETTAYSMGTDGKFSQWSVHRMGQRLTDVDIHDGAVWCDSDKSSQSKYKYMSSPSSYGKMFVFDSEGQYLLSCGPECGVVYKVQKNQDLSQVLTLPAEHKSPVVSVDWSSSMSCSTCLTGFADGSIQVTSLLKN</sequence>
<dbReference type="PANTHER" id="PTHR13083:SF3">
    <property type="entry name" value="WD REPEAT-CONTAINING PROTEIN 91"/>
    <property type="match status" value="1"/>
</dbReference>
<dbReference type="InterPro" id="IPR039724">
    <property type="entry name" value="WDR91"/>
</dbReference>
<feature type="region of interest" description="Disordered" evidence="7">
    <location>
        <begin position="282"/>
        <end position="301"/>
    </location>
</feature>
<dbReference type="Proteomes" id="UP000275408">
    <property type="component" value="Unassembled WGS sequence"/>
</dbReference>
<evidence type="ECO:0000256" key="1">
    <source>
        <dbReference type="ARBA" id="ARBA00004220"/>
    </source>
</evidence>
<evidence type="ECO:0000256" key="6">
    <source>
        <dbReference type="PROSITE-ProRule" id="PRU00221"/>
    </source>
</evidence>
<feature type="region of interest" description="Disordered" evidence="7">
    <location>
        <begin position="323"/>
        <end position="371"/>
    </location>
</feature>
<feature type="repeat" description="WD" evidence="6">
    <location>
        <begin position="448"/>
        <end position="479"/>
    </location>
</feature>
<dbReference type="GO" id="GO:0045022">
    <property type="term" value="P:early endosome to late endosome transport"/>
    <property type="evidence" value="ECO:0007669"/>
    <property type="project" value="InterPro"/>
</dbReference>
<dbReference type="Pfam" id="PF23138">
    <property type="entry name" value="CTLH_Armc9"/>
    <property type="match status" value="1"/>
</dbReference>
<reference evidence="9 10" key="1">
    <citation type="journal article" date="2018" name="Sci. Rep.">
        <title>Comparative analysis of the Pocillopora damicornis genome highlights role of immune system in coral evolution.</title>
        <authorList>
            <person name="Cunning R."/>
            <person name="Bay R.A."/>
            <person name="Gillette P."/>
            <person name="Baker A.C."/>
            <person name="Traylor-Knowles N."/>
        </authorList>
    </citation>
    <scope>NUCLEOTIDE SEQUENCE [LARGE SCALE GENOMIC DNA]</scope>
    <source>
        <strain evidence="9">RSMAS</strain>
        <tissue evidence="9">Whole animal</tissue>
    </source>
</reference>
<dbReference type="InterPro" id="IPR001680">
    <property type="entry name" value="WD40_rpt"/>
</dbReference>
<dbReference type="OrthoDB" id="193023at2759"/>
<feature type="region of interest" description="Disordered" evidence="7">
    <location>
        <begin position="227"/>
        <end position="249"/>
    </location>
</feature>
<dbReference type="GO" id="GO:0141039">
    <property type="term" value="F:phosphatidylinositol 3-kinase inhibitor activity"/>
    <property type="evidence" value="ECO:0007669"/>
    <property type="project" value="InterPro"/>
</dbReference>
<dbReference type="STRING" id="46731.A0A3M6T7W5"/>
<dbReference type="AlphaFoldDB" id="A0A3M6T7W5"/>
<evidence type="ECO:0000256" key="4">
    <source>
        <dbReference type="ARBA" id="ARBA00021116"/>
    </source>
</evidence>
<feature type="compositionally biased region" description="Polar residues" evidence="7">
    <location>
        <begin position="337"/>
        <end position="358"/>
    </location>
</feature>